<dbReference type="InterPro" id="IPR036249">
    <property type="entry name" value="Thioredoxin-like_sf"/>
</dbReference>
<evidence type="ECO:0000259" key="5">
    <source>
        <dbReference type="PROSITE" id="PS50404"/>
    </source>
</evidence>
<dbReference type="PANTHER" id="PTHR43900:SF37">
    <property type="entry name" value="GLUTATHIONE TRANSFERASE"/>
    <property type="match status" value="1"/>
</dbReference>
<dbReference type="OMA" id="IMRFISH"/>
<dbReference type="InterPro" id="IPR004046">
    <property type="entry name" value="GST_C"/>
</dbReference>
<evidence type="ECO:0000256" key="2">
    <source>
        <dbReference type="ARBA" id="ARBA00012452"/>
    </source>
</evidence>
<evidence type="ECO:0000256" key="4">
    <source>
        <dbReference type="ARBA" id="ARBA00047960"/>
    </source>
</evidence>
<comment type="catalytic activity">
    <reaction evidence="4">
        <text>RX + glutathione = an S-substituted glutathione + a halide anion + H(+)</text>
        <dbReference type="Rhea" id="RHEA:16437"/>
        <dbReference type="ChEBI" id="CHEBI:15378"/>
        <dbReference type="ChEBI" id="CHEBI:16042"/>
        <dbReference type="ChEBI" id="CHEBI:17792"/>
        <dbReference type="ChEBI" id="CHEBI:57925"/>
        <dbReference type="ChEBI" id="CHEBI:90779"/>
        <dbReference type="EC" id="2.5.1.18"/>
    </reaction>
</comment>
<dbReference type="CDD" id="cd03187">
    <property type="entry name" value="GST_C_Phi"/>
    <property type="match status" value="1"/>
</dbReference>
<dbReference type="Gene3D" id="1.20.1050.10">
    <property type="match status" value="1"/>
</dbReference>
<keyword evidence="3" id="KW-0808">Transferase</keyword>
<dbReference type="SUPFAM" id="SSF52833">
    <property type="entry name" value="Thioredoxin-like"/>
    <property type="match status" value="1"/>
</dbReference>
<dbReference type="PROSITE" id="PS50404">
    <property type="entry name" value="GST_NTER"/>
    <property type="match status" value="1"/>
</dbReference>
<dbReference type="OrthoDB" id="422574at2759"/>
<protein>
    <recommendedName>
        <fullName evidence="2">glutathione transferase</fullName>
        <ecNumber evidence="2">2.5.1.18</ecNumber>
    </recommendedName>
</protein>
<comment type="similarity">
    <text evidence="1">Belongs to the GST superfamily. Phi family.</text>
</comment>
<dbReference type="Pfam" id="PF00043">
    <property type="entry name" value="GST_C"/>
    <property type="match status" value="1"/>
</dbReference>
<dbReference type="SUPFAM" id="SSF47616">
    <property type="entry name" value="GST C-terminal domain-like"/>
    <property type="match status" value="1"/>
</dbReference>
<dbReference type="Pfam" id="PF02798">
    <property type="entry name" value="GST_N"/>
    <property type="match status" value="1"/>
</dbReference>
<dbReference type="InterPro" id="IPR040079">
    <property type="entry name" value="Glutathione_S-Trfase"/>
</dbReference>
<dbReference type="Proteomes" id="UP000655225">
    <property type="component" value="Unassembled WGS sequence"/>
</dbReference>
<dbReference type="SFLD" id="SFLDG01154">
    <property type="entry name" value="Main.5:_Phi-like"/>
    <property type="match status" value="1"/>
</dbReference>
<evidence type="ECO:0000313" key="7">
    <source>
        <dbReference type="EMBL" id="KAF8387815.1"/>
    </source>
</evidence>
<dbReference type="InterPro" id="IPR034347">
    <property type="entry name" value="GST_Phi_C"/>
</dbReference>
<dbReference type="GO" id="GO:0005737">
    <property type="term" value="C:cytoplasm"/>
    <property type="evidence" value="ECO:0007669"/>
    <property type="project" value="TreeGrafter"/>
</dbReference>
<feature type="domain" description="GST N-terminal" evidence="5">
    <location>
        <begin position="2"/>
        <end position="83"/>
    </location>
</feature>
<gene>
    <name evidence="7" type="ORF">HHK36_026474</name>
</gene>
<dbReference type="InterPro" id="IPR036282">
    <property type="entry name" value="Glutathione-S-Trfase_C_sf"/>
</dbReference>
<dbReference type="PANTHER" id="PTHR43900">
    <property type="entry name" value="GLUTATHIONE S-TRANSFERASE RHO"/>
    <property type="match status" value="1"/>
</dbReference>
<dbReference type="GO" id="GO:0006749">
    <property type="term" value="P:glutathione metabolic process"/>
    <property type="evidence" value="ECO:0007669"/>
    <property type="project" value="TreeGrafter"/>
</dbReference>
<name>A0A834YGW6_TETSI</name>
<dbReference type="GO" id="GO:0043295">
    <property type="term" value="F:glutathione binding"/>
    <property type="evidence" value="ECO:0007669"/>
    <property type="project" value="TreeGrafter"/>
</dbReference>
<evidence type="ECO:0000259" key="6">
    <source>
        <dbReference type="PROSITE" id="PS50405"/>
    </source>
</evidence>
<dbReference type="InterPro" id="IPR004045">
    <property type="entry name" value="Glutathione_S-Trfase_N"/>
</dbReference>
<reference evidence="7 8" key="1">
    <citation type="submission" date="2020-04" db="EMBL/GenBank/DDBJ databases">
        <title>Plant Genome Project.</title>
        <authorList>
            <person name="Zhang R.-G."/>
        </authorList>
    </citation>
    <scope>NUCLEOTIDE SEQUENCE [LARGE SCALE GENOMIC DNA]</scope>
    <source>
        <strain evidence="7">YNK0</strain>
        <tissue evidence="7">Leaf</tissue>
    </source>
</reference>
<sequence>MTVRKAYGTLSSPATIRVLASLQEYEFEYEFATGDMKAGEHKKEPFISLSPFGEVPVFQDGDLTLFDAWTMMRFISHCAVKPEKEMVFMDPKKQGIVAVWIDVADHQFEPPASKLRKELVEKPMNGLASDEDAVAEEEVKLAKVLDVYEERLTESKYLGAEIFTVADLSHLPYLYCLMGTPAKRLFETRPHVSAWCADIMSRPAWTQVVDMMEKSQV</sequence>
<keyword evidence="8" id="KW-1185">Reference proteome</keyword>
<evidence type="ECO:0000313" key="8">
    <source>
        <dbReference type="Proteomes" id="UP000655225"/>
    </source>
</evidence>
<dbReference type="GO" id="GO:0009636">
    <property type="term" value="P:response to toxic substance"/>
    <property type="evidence" value="ECO:0007669"/>
    <property type="project" value="UniProtKB-ARBA"/>
</dbReference>
<dbReference type="AlphaFoldDB" id="A0A834YGW6"/>
<dbReference type="EMBL" id="JABCRI010000020">
    <property type="protein sequence ID" value="KAF8387815.1"/>
    <property type="molecule type" value="Genomic_DNA"/>
</dbReference>
<dbReference type="SFLD" id="SFLDS00019">
    <property type="entry name" value="Glutathione_Transferase_(cytos"/>
    <property type="match status" value="1"/>
</dbReference>
<dbReference type="InterPro" id="IPR010987">
    <property type="entry name" value="Glutathione-S-Trfase_C-like"/>
</dbReference>
<organism evidence="7 8">
    <name type="scientific">Tetracentron sinense</name>
    <name type="common">Spur-leaf</name>
    <dbReference type="NCBI Taxonomy" id="13715"/>
    <lineage>
        <taxon>Eukaryota</taxon>
        <taxon>Viridiplantae</taxon>
        <taxon>Streptophyta</taxon>
        <taxon>Embryophyta</taxon>
        <taxon>Tracheophyta</taxon>
        <taxon>Spermatophyta</taxon>
        <taxon>Magnoliopsida</taxon>
        <taxon>Trochodendrales</taxon>
        <taxon>Trochodendraceae</taxon>
        <taxon>Tetracentron</taxon>
    </lineage>
</organism>
<evidence type="ECO:0000256" key="1">
    <source>
        <dbReference type="ARBA" id="ARBA00010128"/>
    </source>
</evidence>
<feature type="domain" description="GST C-terminal" evidence="6">
    <location>
        <begin position="90"/>
        <end position="217"/>
    </location>
</feature>
<dbReference type="SFLD" id="SFLDG00358">
    <property type="entry name" value="Main_(cytGST)"/>
    <property type="match status" value="1"/>
</dbReference>
<dbReference type="PROSITE" id="PS50405">
    <property type="entry name" value="GST_CTER"/>
    <property type="match status" value="1"/>
</dbReference>
<evidence type="ECO:0000256" key="3">
    <source>
        <dbReference type="ARBA" id="ARBA00022679"/>
    </source>
</evidence>
<dbReference type="GO" id="GO:0004364">
    <property type="term" value="F:glutathione transferase activity"/>
    <property type="evidence" value="ECO:0007669"/>
    <property type="project" value="UniProtKB-EC"/>
</dbReference>
<dbReference type="Gene3D" id="3.40.30.10">
    <property type="entry name" value="Glutaredoxin"/>
    <property type="match status" value="1"/>
</dbReference>
<proteinExistence type="inferred from homology"/>
<dbReference type="EC" id="2.5.1.18" evidence="2"/>
<comment type="caution">
    <text evidence="7">The sequence shown here is derived from an EMBL/GenBank/DDBJ whole genome shotgun (WGS) entry which is preliminary data.</text>
</comment>
<dbReference type="FunFam" id="1.20.1050.10:FF:000004">
    <property type="entry name" value="Glutathione S-transferase F2"/>
    <property type="match status" value="1"/>
</dbReference>
<accession>A0A834YGW6</accession>